<evidence type="ECO:0000313" key="3">
    <source>
        <dbReference type="Proteomes" id="UP001054945"/>
    </source>
</evidence>
<accession>A0AAV4T251</accession>
<gene>
    <name evidence="2" type="ORF">CEXT_247821</name>
</gene>
<feature type="compositionally biased region" description="Low complexity" evidence="1">
    <location>
        <begin position="1"/>
        <end position="12"/>
    </location>
</feature>
<dbReference type="AlphaFoldDB" id="A0AAV4T251"/>
<dbReference type="Proteomes" id="UP001054945">
    <property type="component" value="Unassembled WGS sequence"/>
</dbReference>
<sequence>MEKGISTISSTSPPFPKPKVTQKKKSLTGHSSSIIIDRCPSLTLEASVGNRNQKKSMIVALKILSNVIPVQYFKTLPPGTNNKSSQTVERNQFNRLKAIELSPKWMTKVVVRGNFSLQTPTSSKQKVKQRTMMLVSINTTSCLKLKSLKSLFKKISSNNN</sequence>
<reference evidence="2 3" key="1">
    <citation type="submission" date="2021-06" db="EMBL/GenBank/DDBJ databases">
        <title>Caerostris extrusa draft genome.</title>
        <authorList>
            <person name="Kono N."/>
            <person name="Arakawa K."/>
        </authorList>
    </citation>
    <scope>NUCLEOTIDE SEQUENCE [LARGE SCALE GENOMIC DNA]</scope>
</reference>
<feature type="region of interest" description="Disordered" evidence="1">
    <location>
        <begin position="1"/>
        <end position="27"/>
    </location>
</feature>
<evidence type="ECO:0000256" key="1">
    <source>
        <dbReference type="SAM" id="MobiDB-lite"/>
    </source>
</evidence>
<proteinExistence type="predicted"/>
<protein>
    <submittedName>
        <fullName evidence="2">Uncharacterized protein</fullName>
    </submittedName>
</protein>
<organism evidence="2 3">
    <name type="scientific">Caerostris extrusa</name>
    <name type="common">Bark spider</name>
    <name type="synonym">Caerostris bankana</name>
    <dbReference type="NCBI Taxonomy" id="172846"/>
    <lineage>
        <taxon>Eukaryota</taxon>
        <taxon>Metazoa</taxon>
        <taxon>Ecdysozoa</taxon>
        <taxon>Arthropoda</taxon>
        <taxon>Chelicerata</taxon>
        <taxon>Arachnida</taxon>
        <taxon>Araneae</taxon>
        <taxon>Araneomorphae</taxon>
        <taxon>Entelegynae</taxon>
        <taxon>Araneoidea</taxon>
        <taxon>Araneidae</taxon>
        <taxon>Caerostris</taxon>
    </lineage>
</organism>
<comment type="caution">
    <text evidence="2">The sequence shown here is derived from an EMBL/GenBank/DDBJ whole genome shotgun (WGS) entry which is preliminary data.</text>
</comment>
<name>A0AAV4T251_CAEEX</name>
<dbReference type="EMBL" id="BPLR01010507">
    <property type="protein sequence ID" value="GIY39764.1"/>
    <property type="molecule type" value="Genomic_DNA"/>
</dbReference>
<keyword evidence="3" id="KW-1185">Reference proteome</keyword>
<evidence type="ECO:0000313" key="2">
    <source>
        <dbReference type="EMBL" id="GIY39764.1"/>
    </source>
</evidence>